<dbReference type="GeneID" id="94831035"/>
<reference evidence="2" key="1">
    <citation type="submission" date="2016-10" db="EMBL/GenBank/DDBJ databases">
        <authorList>
            <person name="Benchimol M."/>
            <person name="Almeida L.G."/>
            <person name="Vasconcelos A.T."/>
            <person name="Perreira-Neves A."/>
            <person name="Rosa I.A."/>
            <person name="Tasca T."/>
            <person name="Bogo M.R."/>
            <person name="de Souza W."/>
        </authorList>
    </citation>
    <scope>NUCLEOTIDE SEQUENCE [LARGE SCALE GENOMIC DNA]</scope>
    <source>
        <strain evidence="2">K</strain>
    </source>
</reference>
<feature type="region of interest" description="Disordered" evidence="1">
    <location>
        <begin position="1"/>
        <end position="43"/>
    </location>
</feature>
<dbReference type="SUPFAM" id="SSF47391">
    <property type="entry name" value="Dimerization-anchoring domain of cAMP-dependent PK regulatory subunit"/>
    <property type="match status" value="1"/>
</dbReference>
<dbReference type="Gene3D" id="1.20.890.10">
    <property type="entry name" value="cAMP-dependent protein kinase regulatory subunit, dimerization-anchoring domain"/>
    <property type="match status" value="1"/>
</dbReference>
<dbReference type="OrthoDB" id="6334211at2759"/>
<evidence type="ECO:0000313" key="2">
    <source>
        <dbReference type="EMBL" id="OHS93316.1"/>
    </source>
</evidence>
<dbReference type="AlphaFoldDB" id="A0A1J4J7V9"/>
<feature type="region of interest" description="Disordered" evidence="1">
    <location>
        <begin position="236"/>
        <end position="255"/>
    </location>
</feature>
<dbReference type="Pfam" id="PF07004">
    <property type="entry name" value="SHIPPO-rpt"/>
    <property type="match status" value="3"/>
</dbReference>
<feature type="compositionally biased region" description="Polar residues" evidence="1">
    <location>
        <begin position="11"/>
        <end position="28"/>
    </location>
</feature>
<dbReference type="Proteomes" id="UP000179807">
    <property type="component" value="Unassembled WGS sequence"/>
</dbReference>
<dbReference type="InterPro" id="IPR010736">
    <property type="entry name" value="SHIPPO-rpt"/>
</dbReference>
<comment type="caution">
    <text evidence="2">The sequence shown here is derived from an EMBL/GenBank/DDBJ whole genome shotgun (WGS) entry which is preliminary data.</text>
</comment>
<gene>
    <name evidence="2" type="ORF">TRFO_11950</name>
</gene>
<proteinExistence type="predicted"/>
<evidence type="ECO:0000256" key="1">
    <source>
        <dbReference type="SAM" id="MobiDB-lite"/>
    </source>
</evidence>
<accession>A0A1J4J7V9</accession>
<name>A0A1J4J7V9_9EUKA</name>
<sequence>MEESAIPPINIPSQPRNAVTRPNTVRNASTRRRHQSARAQTQRSAYQKALIQAKLYAGCNFGKDAKKITIGMSRPEPKQSIFMPGPGAYDPPRQPLSHRFRTAISNYYPEKDFSTLTSEIDYRSERQFPETRPMTVGTRPNRALWDVINSPPPNYINKRPFADVPSHKIQSRHGVAKIEPFPGPGTYDPTPVNEFVHTTHLVMGNERRGHWMVNENNPSPADYSPEKKNILVKEPGFTIGSKSRRNKRRERNQSPKKATIGIDVFLVKIDPSINEAEAREYVKSHPDLKYVLHEVIEEILEKKPAAPVGYMRDYFIEKKKEMGIADPEPEEDPLEYYKSL</sequence>
<keyword evidence="3" id="KW-1185">Reference proteome</keyword>
<protein>
    <submittedName>
        <fullName evidence="2">Uncharacterized protein</fullName>
    </submittedName>
</protein>
<dbReference type="EMBL" id="MLAK01001415">
    <property type="protein sequence ID" value="OHS93316.1"/>
    <property type="molecule type" value="Genomic_DNA"/>
</dbReference>
<dbReference type="RefSeq" id="XP_068346453.1">
    <property type="nucleotide sequence ID" value="XM_068496331.1"/>
</dbReference>
<evidence type="ECO:0000313" key="3">
    <source>
        <dbReference type="Proteomes" id="UP000179807"/>
    </source>
</evidence>
<organism evidence="2 3">
    <name type="scientific">Tritrichomonas foetus</name>
    <dbReference type="NCBI Taxonomy" id="1144522"/>
    <lineage>
        <taxon>Eukaryota</taxon>
        <taxon>Metamonada</taxon>
        <taxon>Parabasalia</taxon>
        <taxon>Tritrichomonadida</taxon>
        <taxon>Tritrichomonadidae</taxon>
        <taxon>Tritrichomonas</taxon>
    </lineage>
</organism>
<dbReference type="VEuPathDB" id="TrichDB:TRFO_11950"/>